<evidence type="ECO:0000259" key="8">
    <source>
        <dbReference type="SMART" id="SM00906"/>
    </source>
</evidence>
<keyword evidence="10" id="KW-1185">Reference proteome</keyword>
<keyword evidence="3" id="KW-0805">Transcription regulation</keyword>
<dbReference type="AlphaFoldDB" id="A0A8J5UW79"/>
<keyword evidence="6" id="KW-0539">Nucleus</keyword>
<dbReference type="CDD" id="cd12148">
    <property type="entry name" value="fungal_TF_MHR"/>
    <property type="match status" value="1"/>
</dbReference>
<dbReference type="InterPro" id="IPR007219">
    <property type="entry name" value="XnlR_reg_dom"/>
</dbReference>
<feature type="region of interest" description="Disordered" evidence="7">
    <location>
        <begin position="329"/>
        <end position="365"/>
    </location>
</feature>
<keyword evidence="5" id="KW-0804">Transcription</keyword>
<dbReference type="GeneID" id="73470503"/>
<feature type="domain" description="Xylanolytic transcriptional activator regulatory" evidence="8">
    <location>
        <begin position="506"/>
        <end position="572"/>
    </location>
</feature>
<feature type="region of interest" description="Disordered" evidence="7">
    <location>
        <begin position="59"/>
        <end position="194"/>
    </location>
</feature>
<evidence type="ECO:0000256" key="4">
    <source>
        <dbReference type="ARBA" id="ARBA00023125"/>
    </source>
</evidence>
<dbReference type="Proteomes" id="UP000694255">
    <property type="component" value="Unassembled WGS sequence"/>
</dbReference>
<dbReference type="GO" id="GO:0008270">
    <property type="term" value="F:zinc ion binding"/>
    <property type="evidence" value="ECO:0007669"/>
    <property type="project" value="InterPro"/>
</dbReference>
<sequence>MGEAHPRKRQSTSEYTHNLEQINKQNQVYLTSLLQLRNDPEALLKKINIIYESKTLGESRDIDTGSECSSPASRQATYSYPHTQPNLQHQHTTYRQGRPIQSQIGTSGTGGQPILHPSQPSSPYTTIPPPPPPPPSQQQSQQQHHHHHIPNQNFQVPPQSQQNYTYYSTSMPSNQQPSQTFQHLPPTYMPPQYTGFPTTGIAIMPPTSMQQQQHQINSNGHTPPASVASGSNPLPITSHPFATTSATTANTANNISLPPPQSLSKLTTGAPAGGIVFPPPALPAPTLRKYNGGLDLTSKFYRGTDGVSGFFLGATTIYDESMIINHAERTRGKNNNHSNQNNNKENGDDDGNTRNSESPDNSSSFSKELFDPHLVNLQELTSPKVRNLVDVAIKYLDRQILCYILDEQRTKDILDDICEHANDRNYLGKIFLTFPTNQYISPELIYSLCCIGSIYLDEPNEAQEYYLLSQRIIFNSYTFNGSTYPRLLALILNAVYDLNRGELTSTWQLSGMAFRMGFDLGFNDFSKEGPNPNLKCMVYWGCFIIDNFAGLIFGRPRMLMYHPNYPMYKNELFSPKLPPVIDLLVMIEPMIAKIYQAMSFKDAEEFKTNFVLKYSQLREFNVKLMEWRKSLPEELFWDLENIRRKNIEMDDHSLKFAFYLIFLILNKPFLQLPIGADIQFFIEMVEEVEIILRRTKESETNHLKNIVTLYVMILLCKILYIHLVNNPRNRDKHLAQLEFFIEYVKGLFKPDVWLLTKVPLRLLEEKTKKFKEELSNEMNSVGSQLQNNELNEDESEPSRKQRRIKKESTPSSLSMTKEQLVSQQQQQQQPPQSQQPIDDQQQQLVDNNEYVAQQPEQNMLQNDVFIKMMHSLFNPNAAMSNNMEDHDQQLNSRPSYNGQHTVNGNGGIPDNSDFNTIFSFDLRDLEPYLNE</sequence>
<dbReference type="PANTHER" id="PTHR31313:SF81">
    <property type="entry name" value="TY1 ENHANCER ACTIVATOR"/>
    <property type="match status" value="1"/>
</dbReference>
<comment type="caution">
    <text evidence="9">The sequence shown here is derived from an EMBL/GenBank/DDBJ whole genome shotgun (WGS) entry which is preliminary data.</text>
</comment>
<dbReference type="PANTHER" id="PTHR31313">
    <property type="entry name" value="TY1 ENHANCER ACTIVATOR"/>
    <property type="match status" value="1"/>
</dbReference>
<dbReference type="Pfam" id="PF04082">
    <property type="entry name" value="Fungal_trans"/>
    <property type="match status" value="1"/>
</dbReference>
<feature type="compositionally biased region" description="Polar residues" evidence="7">
    <location>
        <begin position="66"/>
        <end position="95"/>
    </location>
</feature>
<evidence type="ECO:0000256" key="3">
    <source>
        <dbReference type="ARBA" id="ARBA00023015"/>
    </source>
</evidence>
<evidence type="ECO:0000256" key="1">
    <source>
        <dbReference type="ARBA" id="ARBA00022723"/>
    </source>
</evidence>
<feature type="region of interest" description="Disordered" evidence="7">
    <location>
        <begin position="774"/>
        <end position="841"/>
    </location>
</feature>
<feature type="compositionally biased region" description="Low complexity" evidence="7">
    <location>
        <begin position="819"/>
        <end position="841"/>
    </location>
</feature>
<dbReference type="SMART" id="SM00906">
    <property type="entry name" value="Fungal_trans"/>
    <property type="match status" value="1"/>
</dbReference>
<dbReference type="RefSeq" id="XP_049263013.1">
    <property type="nucleotide sequence ID" value="XM_049407585.1"/>
</dbReference>
<proteinExistence type="predicted"/>
<reference evidence="9 10" key="1">
    <citation type="journal article" date="2021" name="DNA Res.">
        <title>Genome analysis of Candida subhashii reveals its hybrid nature and dual mitochondrial genome conformations.</title>
        <authorList>
            <person name="Mixao V."/>
            <person name="Hegedusova E."/>
            <person name="Saus E."/>
            <person name="Pryszcz L.P."/>
            <person name="Cillingova A."/>
            <person name="Nosek J."/>
            <person name="Gabaldon T."/>
        </authorList>
    </citation>
    <scope>NUCLEOTIDE SEQUENCE [LARGE SCALE GENOMIC DNA]</scope>
    <source>
        <strain evidence="9 10">CBS 10753</strain>
    </source>
</reference>
<dbReference type="GO" id="GO:0003677">
    <property type="term" value="F:DNA binding"/>
    <property type="evidence" value="ECO:0007669"/>
    <property type="project" value="UniProtKB-KW"/>
</dbReference>
<keyword evidence="1" id="KW-0479">Metal-binding</keyword>
<dbReference type="GO" id="GO:0006351">
    <property type="term" value="P:DNA-templated transcription"/>
    <property type="evidence" value="ECO:0007669"/>
    <property type="project" value="InterPro"/>
</dbReference>
<feature type="compositionally biased region" description="Polar residues" evidence="7">
    <location>
        <begin position="776"/>
        <end position="789"/>
    </location>
</feature>
<evidence type="ECO:0000313" key="10">
    <source>
        <dbReference type="Proteomes" id="UP000694255"/>
    </source>
</evidence>
<organism evidence="9 10">
    <name type="scientific">[Candida] subhashii</name>
    <dbReference type="NCBI Taxonomy" id="561895"/>
    <lineage>
        <taxon>Eukaryota</taxon>
        <taxon>Fungi</taxon>
        <taxon>Dikarya</taxon>
        <taxon>Ascomycota</taxon>
        <taxon>Saccharomycotina</taxon>
        <taxon>Pichiomycetes</taxon>
        <taxon>Debaryomycetaceae</taxon>
        <taxon>Spathaspora</taxon>
    </lineage>
</organism>
<feature type="compositionally biased region" description="Pro residues" evidence="7">
    <location>
        <begin position="126"/>
        <end position="136"/>
    </location>
</feature>
<dbReference type="OrthoDB" id="4025267at2759"/>
<evidence type="ECO:0000256" key="2">
    <source>
        <dbReference type="ARBA" id="ARBA00022833"/>
    </source>
</evidence>
<feature type="compositionally biased region" description="Low complexity" evidence="7">
    <location>
        <begin position="335"/>
        <end position="344"/>
    </location>
</feature>
<evidence type="ECO:0000313" key="9">
    <source>
        <dbReference type="EMBL" id="KAG7662780.1"/>
    </source>
</evidence>
<gene>
    <name evidence="9" type="ORF">J8A68_003703</name>
</gene>
<keyword evidence="4" id="KW-0238">DNA-binding</keyword>
<dbReference type="EMBL" id="JAGSYN010000162">
    <property type="protein sequence ID" value="KAG7662780.1"/>
    <property type="molecule type" value="Genomic_DNA"/>
</dbReference>
<feature type="compositionally biased region" description="Polar residues" evidence="7">
    <location>
        <begin position="151"/>
        <end position="182"/>
    </location>
</feature>
<dbReference type="InterPro" id="IPR051615">
    <property type="entry name" value="Transcr_Regulatory_Elem"/>
</dbReference>
<accession>A0A8J5UW79</accession>
<keyword evidence="2" id="KW-0862">Zinc</keyword>
<protein>
    <recommendedName>
        <fullName evidence="8">Xylanolytic transcriptional activator regulatory domain-containing protein</fullName>
    </recommendedName>
</protein>
<evidence type="ECO:0000256" key="6">
    <source>
        <dbReference type="ARBA" id="ARBA00023242"/>
    </source>
</evidence>
<feature type="compositionally biased region" description="Low complexity" evidence="7">
    <location>
        <begin position="356"/>
        <end position="365"/>
    </location>
</feature>
<name>A0A8J5UW79_9ASCO</name>
<evidence type="ECO:0000256" key="7">
    <source>
        <dbReference type="SAM" id="MobiDB-lite"/>
    </source>
</evidence>
<evidence type="ECO:0000256" key="5">
    <source>
        <dbReference type="ARBA" id="ARBA00023163"/>
    </source>
</evidence>